<proteinExistence type="inferred from homology"/>
<dbReference type="SUPFAM" id="SSF100950">
    <property type="entry name" value="NagB/RpiA/CoA transferase-like"/>
    <property type="match status" value="1"/>
</dbReference>
<dbReference type="Proteomes" id="UP001168821">
    <property type="component" value="Unassembled WGS sequence"/>
</dbReference>
<accession>A0AA38LZC4</accession>
<feature type="transmembrane region" description="Helical" evidence="10">
    <location>
        <begin position="80"/>
        <end position="98"/>
    </location>
</feature>
<evidence type="ECO:0000256" key="3">
    <source>
        <dbReference type="ARBA" id="ARBA00022490"/>
    </source>
</evidence>
<evidence type="ECO:0000256" key="2">
    <source>
        <dbReference type="ARBA" id="ARBA00007251"/>
    </source>
</evidence>
<keyword evidence="5" id="KW-0648">Protein biosynthesis</keyword>
<dbReference type="EMBL" id="JALNTZ010002930">
    <property type="protein sequence ID" value="KAJ3616735.1"/>
    <property type="molecule type" value="Genomic_DNA"/>
</dbReference>
<dbReference type="AlphaFoldDB" id="A0AA38LZC4"/>
<dbReference type="Gene3D" id="3.40.50.10470">
    <property type="entry name" value="Translation initiation factor eif-2b, domain 2"/>
    <property type="match status" value="1"/>
</dbReference>
<dbReference type="Pfam" id="PF01008">
    <property type="entry name" value="IF-2B"/>
    <property type="match status" value="1"/>
</dbReference>
<dbReference type="GO" id="GO:0005829">
    <property type="term" value="C:cytosol"/>
    <property type="evidence" value="ECO:0007669"/>
    <property type="project" value="UniProtKB-SubCell"/>
</dbReference>
<evidence type="ECO:0000256" key="1">
    <source>
        <dbReference type="ARBA" id="ARBA00004514"/>
    </source>
</evidence>
<keyword evidence="3" id="KW-0963">Cytoplasm</keyword>
<name>A0AA38LZC4_9CUCU</name>
<comment type="subcellular location">
    <subcellularLocation>
        <location evidence="1">Cytoplasm</location>
        <location evidence="1">Cytosol</location>
    </subcellularLocation>
</comment>
<evidence type="ECO:0000256" key="7">
    <source>
        <dbReference type="ARBA" id="ARBA00044356"/>
    </source>
</evidence>
<evidence type="ECO:0000313" key="12">
    <source>
        <dbReference type="Proteomes" id="UP001168821"/>
    </source>
</evidence>
<dbReference type="InterPro" id="IPR042529">
    <property type="entry name" value="IF_2B-like_C"/>
</dbReference>
<keyword evidence="10" id="KW-1133">Transmembrane helix</keyword>
<evidence type="ECO:0000256" key="6">
    <source>
        <dbReference type="ARBA" id="ARBA00044147"/>
    </source>
</evidence>
<keyword evidence="10" id="KW-0472">Membrane</keyword>
<gene>
    <name evidence="11" type="ORF">Zmor_009063</name>
</gene>
<comment type="caution">
    <text evidence="11">The sequence shown here is derived from an EMBL/GenBank/DDBJ whole genome shotgun (WGS) entry which is preliminary data.</text>
</comment>
<comment type="similarity">
    <text evidence="2 9">Belongs to the eIF-2B alpha/beta/delta subunits family.</text>
</comment>
<dbReference type="GO" id="GO:0003743">
    <property type="term" value="F:translation initiation factor activity"/>
    <property type="evidence" value="ECO:0007669"/>
    <property type="project" value="UniProtKB-KW"/>
</dbReference>
<evidence type="ECO:0000256" key="10">
    <source>
        <dbReference type="SAM" id="Phobius"/>
    </source>
</evidence>
<evidence type="ECO:0000256" key="9">
    <source>
        <dbReference type="RuleBase" id="RU003814"/>
    </source>
</evidence>
<evidence type="ECO:0000256" key="5">
    <source>
        <dbReference type="ARBA" id="ARBA00022917"/>
    </source>
</evidence>
<organism evidence="11 12">
    <name type="scientific">Zophobas morio</name>
    <dbReference type="NCBI Taxonomy" id="2755281"/>
    <lineage>
        <taxon>Eukaryota</taxon>
        <taxon>Metazoa</taxon>
        <taxon>Ecdysozoa</taxon>
        <taxon>Arthropoda</taxon>
        <taxon>Hexapoda</taxon>
        <taxon>Insecta</taxon>
        <taxon>Pterygota</taxon>
        <taxon>Neoptera</taxon>
        <taxon>Endopterygota</taxon>
        <taxon>Coleoptera</taxon>
        <taxon>Polyphaga</taxon>
        <taxon>Cucujiformia</taxon>
        <taxon>Tenebrionidae</taxon>
        <taxon>Zophobas</taxon>
    </lineage>
</organism>
<evidence type="ECO:0000256" key="4">
    <source>
        <dbReference type="ARBA" id="ARBA00022540"/>
    </source>
</evidence>
<dbReference type="InterPro" id="IPR037171">
    <property type="entry name" value="NagB/RpiA_transferase-like"/>
</dbReference>
<dbReference type="PANTHER" id="PTHR10233">
    <property type="entry name" value="TRANSLATION INITIATION FACTOR EIF-2B"/>
    <property type="match status" value="1"/>
</dbReference>
<comment type="subunit">
    <text evidence="8">Component of the translation initiation factor 2B (eIF2B) complex which is a heterodecamer of two sets of five different subunits: alpha, beta, gamma, delta and epsilon. Subunits alpha, beta and delta comprise a regulatory subcomplex and subunits epsilon and gamma comprise a catalytic subcomplex. Within the complex, the hexameric regulatory complex resides at the center, with the two heterodimeric catalytic subcomplexes bound on opposite sides.</text>
</comment>
<dbReference type="InterPro" id="IPR000649">
    <property type="entry name" value="IF-2B-related"/>
</dbReference>
<reference evidence="11" key="1">
    <citation type="journal article" date="2023" name="G3 (Bethesda)">
        <title>Whole genome assemblies of Zophobas morio and Tenebrio molitor.</title>
        <authorList>
            <person name="Kaur S."/>
            <person name="Stinson S.A."/>
            <person name="diCenzo G.C."/>
        </authorList>
    </citation>
    <scope>NUCLEOTIDE SEQUENCE</scope>
    <source>
        <strain evidence="11">QUZm001</strain>
    </source>
</reference>
<keyword evidence="10" id="KW-0812">Transmembrane</keyword>
<evidence type="ECO:0000256" key="8">
    <source>
        <dbReference type="ARBA" id="ARBA00046432"/>
    </source>
</evidence>
<dbReference type="PANTHER" id="PTHR10233:SF14">
    <property type="entry name" value="TRANSLATION INITIATION FACTOR EIF-2B SUBUNIT DELTA"/>
    <property type="match status" value="1"/>
</dbReference>
<keyword evidence="4" id="KW-0396">Initiation factor</keyword>
<protein>
    <recommendedName>
        <fullName evidence="6">Translation initiation factor eIF2B subunit delta</fullName>
    </recommendedName>
    <alternativeName>
        <fullName evidence="7">eIF2B GDP-GTP exchange factor subunit delta</fullName>
    </alternativeName>
</protein>
<evidence type="ECO:0000313" key="11">
    <source>
        <dbReference type="EMBL" id="KAJ3616735.1"/>
    </source>
</evidence>
<sequence length="270" mass="30434">MRNAIRVVKLIISNVNPEITEDQARKDVLARIDFFVKTRIELASNWLLLICKWGAFLKYLLKGKEVVRYVSSKIQNGDVILVYGWFLFFIAVLLRRLFSFLSSTSVLSSLKHSSAQGKKFRVVVVDSRPRLEGKTLLKELKNSGLDCTYILLNAVSYLLREVTKVLLGAHTFFANGHMLARVGSAMISLLAKVPLTFFSVSLPESLTLPAQSSRVQIDSLVYNELINEDCVVPISDPARREQLSEALKSTKKLHTLHLLYDVTPPELIDV</sequence>
<keyword evidence="12" id="KW-1185">Reference proteome</keyword>